<gene>
    <name evidence="2" type="ORF">BD410DRAFT_772688</name>
</gene>
<accession>A0A4Y7Q0V1</accession>
<protein>
    <submittedName>
        <fullName evidence="2">Uncharacterized protein</fullName>
    </submittedName>
</protein>
<feature type="region of interest" description="Disordered" evidence="1">
    <location>
        <begin position="1"/>
        <end position="55"/>
    </location>
</feature>
<feature type="region of interest" description="Disordered" evidence="1">
    <location>
        <begin position="215"/>
        <end position="251"/>
    </location>
</feature>
<dbReference type="EMBL" id="ML170188">
    <property type="protein sequence ID" value="TDL20420.1"/>
    <property type="molecule type" value="Genomic_DNA"/>
</dbReference>
<dbReference type="OrthoDB" id="2534759at2759"/>
<evidence type="ECO:0000313" key="3">
    <source>
        <dbReference type="Proteomes" id="UP000294933"/>
    </source>
</evidence>
<feature type="region of interest" description="Disordered" evidence="1">
    <location>
        <begin position="407"/>
        <end position="432"/>
    </location>
</feature>
<feature type="region of interest" description="Disordered" evidence="1">
    <location>
        <begin position="275"/>
        <end position="308"/>
    </location>
</feature>
<dbReference type="PANTHER" id="PTHR38702">
    <property type="entry name" value="CALPONIN-HOMOLOGY (CH) DOMAIN-CONTAINING PROTEIN"/>
    <property type="match status" value="1"/>
</dbReference>
<name>A0A4Y7Q0V1_9AGAM</name>
<organism evidence="2 3">
    <name type="scientific">Rickenella mellea</name>
    <dbReference type="NCBI Taxonomy" id="50990"/>
    <lineage>
        <taxon>Eukaryota</taxon>
        <taxon>Fungi</taxon>
        <taxon>Dikarya</taxon>
        <taxon>Basidiomycota</taxon>
        <taxon>Agaricomycotina</taxon>
        <taxon>Agaricomycetes</taxon>
        <taxon>Hymenochaetales</taxon>
        <taxon>Rickenellaceae</taxon>
        <taxon>Rickenella</taxon>
    </lineage>
</organism>
<sequence>MASDTPSSPVSPISEEPSTFLDASPASAAKKSRRQTAFYPNMNSSNKPVKPFSRSAAKRESVMTLGSIEHLQHYFTKTGIAAKKNPLKPNSGAVPVFGGPGTHFRNNPSLGGIQEMDLPPSPAVPTIVRPPYPLIEKNYETDPENLKPGVIQDLEAVSKAWGFTSDYVYSDPDLLGVGKGKGKATGDFDVLSTLKLTTRAIRSVRNYLVSLPDESAGAPPHADKGHFRPRTFTPPAMKRLVSQPNSPSDPLTLIRRSALDVLSVLRALEESSRLPLSDDAYDAQSEHDSTSGGGGGHPDEDHNPDVDADTSFAFSVVSVPGRHGSVPVWSDEDADDFDANTTADSEKRQAWEERLVLGGGWLYNPSIHLADVQTERTAVGKYLDAVDEILFGGPRGEKRGWEGVREKLEREGKGKMRRTSSTDSEGGRSRRLVSANVLAEMREMVEEEEGEEDSVDDEELPDWAKRSHFVDDHLARAHALLTSLLPASLLHLLPASSSSHSIILSALSSGQLLCNAYNTGVRRSRKPWGYINKDAIHDIAMLEAKIEPNDTGEAAEKRQKGWTFRRIDNLRLWAAALKLRYLIPVIGPNVVRDNSQSNTPLSSPQPSTVSFPSGEKPVFFDAKVVARKDEGWEAILENLVMKWVNAVVEEKRG</sequence>
<proteinExistence type="predicted"/>
<keyword evidence="3" id="KW-1185">Reference proteome</keyword>
<dbReference type="PANTHER" id="PTHR38702:SF1">
    <property type="entry name" value="CALPONIN-HOMOLOGY (CH) DOMAIN-CONTAINING PROTEIN"/>
    <property type="match status" value="1"/>
</dbReference>
<dbReference type="Proteomes" id="UP000294933">
    <property type="component" value="Unassembled WGS sequence"/>
</dbReference>
<feature type="region of interest" description="Disordered" evidence="1">
    <location>
        <begin position="325"/>
        <end position="345"/>
    </location>
</feature>
<dbReference type="VEuPathDB" id="FungiDB:BD410DRAFT_772688"/>
<evidence type="ECO:0000256" key="1">
    <source>
        <dbReference type="SAM" id="MobiDB-lite"/>
    </source>
</evidence>
<reference evidence="2 3" key="1">
    <citation type="submission" date="2018-06" db="EMBL/GenBank/DDBJ databases">
        <title>A transcriptomic atlas of mushroom development highlights an independent origin of complex multicellularity.</title>
        <authorList>
            <consortium name="DOE Joint Genome Institute"/>
            <person name="Krizsan K."/>
            <person name="Almasi E."/>
            <person name="Merenyi Z."/>
            <person name="Sahu N."/>
            <person name="Viragh M."/>
            <person name="Koszo T."/>
            <person name="Mondo S."/>
            <person name="Kiss B."/>
            <person name="Balint B."/>
            <person name="Kues U."/>
            <person name="Barry K."/>
            <person name="Hegedus J.C."/>
            <person name="Henrissat B."/>
            <person name="Johnson J."/>
            <person name="Lipzen A."/>
            <person name="Ohm R."/>
            <person name="Nagy I."/>
            <person name="Pangilinan J."/>
            <person name="Yan J."/>
            <person name="Xiong Y."/>
            <person name="Grigoriev I.V."/>
            <person name="Hibbett D.S."/>
            <person name="Nagy L.G."/>
        </authorList>
    </citation>
    <scope>NUCLEOTIDE SEQUENCE [LARGE SCALE GENOMIC DNA]</scope>
    <source>
        <strain evidence="2 3">SZMC22713</strain>
    </source>
</reference>
<evidence type="ECO:0000313" key="2">
    <source>
        <dbReference type="EMBL" id="TDL20420.1"/>
    </source>
</evidence>
<dbReference type="STRING" id="50990.A0A4Y7Q0V1"/>
<feature type="compositionally biased region" description="Low complexity" evidence="1">
    <location>
        <begin position="1"/>
        <end position="29"/>
    </location>
</feature>
<dbReference type="AlphaFoldDB" id="A0A4Y7Q0V1"/>